<dbReference type="NCBIfam" id="NF005559">
    <property type="entry name" value="PRK07231.1"/>
    <property type="match status" value="1"/>
</dbReference>
<keyword evidence="4" id="KW-1185">Reference proteome</keyword>
<dbReference type="PANTHER" id="PTHR42760:SF133">
    <property type="entry name" value="3-OXOACYL-[ACYL-CARRIER-PROTEIN] REDUCTASE"/>
    <property type="match status" value="1"/>
</dbReference>
<protein>
    <submittedName>
        <fullName evidence="3">Gluconate 5-dehydrogenase</fullName>
        <ecNumber evidence="3">1.1.1.69</ecNumber>
    </submittedName>
</protein>
<dbReference type="Pfam" id="PF13561">
    <property type="entry name" value="adh_short_C2"/>
    <property type="match status" value="1"/>
</dbReference>
<dbReference type="SUPFAM" id="SSF51735">
    <property type="entry name" value="NAD(P)-binding Rossmann-fold domains"/>
    <property type="match status" value="1"/>
</dbReference>
<dbReference type="PRINTS" id="PR00081">
    <property type="entry name" value="GDHRDH"/>
</dbReference>
<dbReference type="Gene3D" id="3.40.50.720">
    <property type="entry name" value="NAD(P)-binding Rossmann-like Domain"/>
    <property type="match status" value="1"/>
</dbReference>
<evidence type="ECO:0000313" key="4">
    <source>
        <dbReference type="Proteomes" id="UP000250086"/>
    </source>
</evidence>
<dbReference type="AlphaFoldDB" id="A0A2X0V1E6"/>
<dbReference type="FunFam" id="3.40.50.720:FF:000084">
    <property type="entry name" value="Short-chain dehydrogenase reductase"/>
    <property type="match status" value="1"/>
</dbReference>
<dbReference type="GO" id="GO:0008874">
    <property type="term" value="F:gluconate 5-dehydrogenase activity"/>
    <property type="evidence" value="ECO:0007669"/>
    <property type="project" value="UniProtKB-EC"/>
</dbReference>
<evidence type="ECO:0000256" key="2">
    <source>
        <dbReference type="ARBA" id="ARBA00023002"/>
    </source>
</evidence>
<dbReference type="InterPro" id="IPR036291">
    <property type="entry name" value="NAD(P)-bd_dom_sf"/>
</dbReference>
<organism evidence="3 4">
    <name type="scientific">Anaerobiospirillum thomasii</name>
    <dbReference type="NCBI Taxonomy" id="179995"/>
    <lineage>
        <taxon>Bacteria</taxon>
        <taxon>Pseudomonadati</taxon>
        <taxon>Pseudomonadota</taxon>
        <taxon>Gammaproteobacteria</taxon>
        <taxon>Aeromonadales</taxon>
        <taxon>Succinivibrionaceae</taxon>
        <taxon>Anaerobiospirillum</taxon>
    </lineage>
</organism>
<dbReference type="PROSITE" id="PS00061">
    <property type="entry name" value="ADH_SHORT"/>
    <property type="match status" value="1"/>
</dbReference>
<dbReference type="InterPro" id="IPR020904">
    <property type="entry name" value="Sc_DH/Rdtase_CS"/>
</dbReference>
<dbReference type="PANTHER" id="PTHR42760">
    <property type="entry name" value="SHORT-CHAIN DEHYDROGENASES/REDUCTASES FAMILY MEMBER"/>
    <property type="match status" value="1"/>
</dbReference>
<proteinExistence type="inferred from homology"/>
<evidence type="ECO:0000256" key="1">
    <source>
        <dbReference type="ARBA" id="ARBA00006484"/>
    </source>
</evidence>
<name>A0A2X0V1E6_9GAMM</name>
<comment type="similarity">
    <text evidence="1">Belongs to the short-chain dehydrogenases/reductases (SDR) family.</text>
</comment>
<keyword evidence="2 3" id="KW-0560">Oxidoreductase</keyword>
<dbReference type="OrthoDB" id="9803628at2"/>
<evidence type="ECO:0000313" key="3">
    <source>
        <dbReference type="EMBL" id="SPT70797.1"/>
    </source>
</evidence>
<dbReference type="Proteomes" id="UP000250086">
    <property type="component" value="Unassembled WGS sequence"/>
</dbReference>
<dbReference type="EC" id="1.1.1.69" evidence="3"/>
<dbReference type="EMBL" id="UAPV01000001">
    <property type="protein sequence ID" value="SPT70797.1"/>
    <property type="molecule type" value="Genomic_DNA"/>
</dbReference>
<sequence length="251" mass="27099">MKLQGKNAIISGGSRGIGRAISELFYKEGANIYILARNKETLEKAVKEIDVNNENRVHAVACDVGCKDSIDAAMEQIKADNVNIDVLVNCAGINLRGPLETMPLETWNQVISVNLTGTFLLTQHCFEMMKAAGGGKIVNVASLMSELARPTISPYVASKGGVKMFTKAIAIEWAKYNIQANAVIPGYIATDMNIPLMEDKAFNEFIVNRTPARRWGQPAEVAKAVLFLATPDADFITGQLIAVDGGILASL</sequence>
<dbReference type="InterPro" id="IPR002347">
    <property type="entry name" value="SDR_fam"/>
</dbReference>
<reference evidence="3 4" key="1">
    <citation type="submission" date="2018-06" db="EMBL/GenBank/DDBJ databases">
        <authorList>
            <consortium name="Pathogen Informatics"/>
            <person name="Doyle S."/>
        </authorList>
    </citation>
    <scope>NUCLEOTIDE SEQUENCE [LARGE SCALE GENOMIC DNA]</scope>
    <source>
        <strain evidence="3 4">NCTC13093</strain>
    </source>
</reference>
<dbReference type="PRINTS" id="PR00080">
    <property type="entry name" value="SDRFAMILY"/>
</dbReference>
<dbReference type="RefSeq" id="WP_113744829.1">
    <property type="nucleotide sequence ID" value="NZ_UAPU01000005.1"/>
</dbReference>
<gene>
    <name evidence="3" type="primary">gno</name>
    <name evidence="3" type="ORF">NCTC13093_02221</name>
</gene>
<accession>A0A2X0V1E6</accession>